<evidence type="ECO:0000313" key="2">
    <source>
        <dbReference type="Proteomes" id="UP001642409"/>
    </source>
</evidence>
<gene>
    <name evidence="1" type="ORF">HINF_LOCUS6479</name>
</gene>
<name>A0ABP1H468_9EUKA</name>
<accession>A0ABP1H468</accession>
<organism evidence="1 2">
    <name type="scientific">Hexamita inflata</name>
    <dbReference type="NCBI Taxonomy" id="28002"/>
    <lineage>
        <taxon>Eukaryota</taxon>
        <taxon>Metamonada</taxon>
        <taxon>Diplomonadida</taxon>
        <taxon>Hexamitidae</taxon>
        <taxon>Hexamitinae</taxon>
        <taxon>Hexamita</taxon>
    </lineage>
</organism>
<comment type="caution">
    <text evidence="1">The sequence shown here is derived from an EMBL/GenBank/DDBJ whole genome shotgun (WGS) entry which is preliminary data.</text>
</comment>
<sequence>MFSVYRPLNFRDTLTWQLSQLNSKMHHENEVKLVHIWFRRQANTYTASQFIIVWQQHYAMILIESNFRNNQLCEVQQRVQLVPQSEQARFRYATQVLLFNYYGKLVVIQKLPCKHIYFQCQF</sequence>
<protein>
    <submittedName>
        <fullName evidence="1">Hypothetical_protein</fullName>
    </submittedName>
</protein>
<dbReference type="Proteomes" id="UP001642409">
    <property type="component" value="Unassembled WGS sequence"/>
</dbReference>
<keyword evidence="2" id="KW-1185">Reference proteome</keyword>
<proteinExistence type="predicted"/>
<evidence type="ECO:0000313" key="1">
    <source>
        <dbReference type="EMBL" id="CAL5981085.1"/>
    </source>
</evidence>
<dbReference type="EMBL" id="CAXDID020000013">
    <property type="protein sequence ID" value="CAL5981085.1"/>
    <property type="molecule type" value="Genomic_DNA"/>
</dbReference>
<reference evidence="1 2" key="1">
    <citation type="submission" date="2024-07" db="EMBL/GenBank/DDBJ databases">
        <authorList>
            <person name="Akdeniz Z."/>
        </authorList>
    </citation>
    <scope>NUCLEOTIDE SEQUENCE [LARGE SCALE GENOMIC DNA]</scope>
</reference>